<evidence type="ECO:0000259" key="5">
    <source>
        <dbReference type="Pfam" id="PF00501"/>
    </source>
</evidence>
<evidence type="ECO:0000256" key="2">
    <source>
        <dbReference type="ARBA" id="ARBA00006432"/>
    </source>
</evidence>
<accession>A0A6J2JTT7</accession>
<gene>
    <name evidence="8" type="primary">LOC114244121</name>
</gene>
<dbReference type="Pfam" id="PF13193">
    <property type="entry name" value="AMP-binding_C"/>
    <property type="match status" value="1"/>
</dbReference>
<evidence type="ECO:0000313" key="8">
    <source>
        <dbReference type="RefSeq" id="XP_028031629.1"/>
    </source>
</evidence>
<dbReference type="PANTHER" id="PTHR24096:SF149">
    <property type="entry name" value="AMP-BINDING DOMAIN-CONTAINING PROTEIN-RELATED"/>
    <property type="match status" value="1"/>
</dbReference>
<evidence type="ECO:0000256" key="4">
    <source>
        <dbReference type="ARBA" id="ARBA00023140"/>
    </source>
</evidence>
<dbReference type="GO" id="GO:0005777">
    <property type="term" value="C:peroxisome"/>
    <property type="evidence" value="ECO:0007669"/>
    <property type="project" value="UniProtKB-SubCell"/>
</dbReference>
<dbReference type="RefSeq" id="XP_028031629.1">
    <property type="nucleotide sequence ID" value="XM_028175828.1"/>
</dbReference>
<keyword evidence="4" id="KW-0576">Peroxisome</keyword>
<dbReference type="AlphaFoldDB" id="A0A6J2JTT7"/>
<protein>
    <submittedName>
        <fullName evidence="8">Luciferin 4-monooxygenase-like</fullName>
    </submittedName>
</protein>
<dbReference type="Gene3D" id="3.30.300.30">
    <property type="match status" value="1"/>
</dbReference>
<dbReference type="InterPro" id="IPR025110">
    <property type="entry name" value="AMP-bd_C"/>
</dbReference>
<dbReference type="SUPFAM" id="SSF56801">
    <property type="entry name" value="Acetyl-CoA synthetase-like"/>
    <property type="match status" value="1"/>
</dbReference>
<comment type="subcellular location">
    <subcellularLocation>
        <location evidence="1">Peroxisome</location>
    </subcellularLocation>
</comment>
<evidence type="ECO:0000259" key="6">
    <source>
        <dbReference type="Pfam" id="PF13193"/>
    </source>
</evidence>
<organism evidence="7 8">
    <name type="scientific">Bombyx mandarina</name>
    <name type="common">Wild silk moth</name>
    <name type="synonym">Wild silkworm</name>
    <dbReference type="NCBI Taxonomy" id="7092"/>
    <lineage>
        <taxon>Eukaryota</taxon>
        <taxon>Metazoa</taxon>
        <taxon>Ecdysozoa</taxon>
        <taxon>Arthropoda</taxon>
        <taxon>Hexapoda</taxon>
        <taxon>Insecta</taxon>
        <taxon>Pterygota</taxon>
        <taxon>Neoptera</taxon>
        <taxon>Endopterygota</taxon>
        <taxon>Lepidoptera</taxon>
        <taxon>Glossata</taxon>
        <taxon>Ditrysia</taxon>
        <taxon>Bombycoidea</taxon>
        <taxon>Bombycidae</taxon>
        <taxon>Bombycinae</taxon>
        <taxon>Bombyx</taxon>
    </lineage>
</organism>
<keyword evidence="3" id="KW-0436">Ligase</keyword>
<feature type="domain" description="AMP-dependent synthetase/ligase" evidence="5">
    <location>
        <begin position="136"/>
        <end position="497"/>
    </location>
</feature>
<proteinExistence type="inferred from homology"/>
<dbReference type="KEGG" id="bman:114244121"/>
<dbReference type="Gene3D" id="2.30.38.10">
    <property type="entry name" value="Luciferase, Domain 3"/>
    <property type="match status" value="1"/>
</dbReference>
<dbReference type="Proteomes" id="UP000504629">
    <property type="component" value="Unplaced"/>
</dbReference>
<dbReference type="GO" id="GO:0016405">
    <property type="term" value="F:CoA-ligase activity"/>
    <property type="evidence" value="ECO:0007669"/>
    <property type="project" value="TreeGrafter"/>
</dbReference>
<evidence type="ECO:0000256" key="1">
    <source>
        <dbReference type="ARBA" id="ARBA00004275"/>
    </source>
</evidence>
<evidence type="ECO:0000313" key="7">
    <source>
        <dbReference type="Proteomes" id="UP000504629"/>
    </source>
</evidence>
<dbReference type="OrthoDB" id="10253869at2759"/>
<dbReference type="InterPro" id="IPR045851">
    <property type="entry name" value="AMP-bd_C_sf"/>
</dbReference>
<dbReference type="Gene3D" id="3.40.50.980">
    <property type="match status" value="2"/>
</dbReference>
<dbReference type="PANTHER" id="PTHR24096">
    <property type="entry name" value="LONG-CHAIN-FATTY-ACID--COA LIGASE"/>
    <property type="match status" value="1"/>
</dbReference>
<dbReference type="Pfam" id="PF00501">
    <property type="entry name" value="AMP-binding"/>
    <property type="match status" value="1"/>
</dbReference>
<sequence>MADKKRIFTDVSVVNRFSAGSDHRLIRGILNIDIRLERTRLMRSTLRPSLPQIIQVSEKFQLELQNRFSLLDPTEDVNDVVENMAATLREVGGRYFGSQRRVREAKLTPETLALMRKRREATPSARATAEYATLNKDVRRMIDGATGQSETNKSVLQRSIQCAVSLTELGLKKGDVIVLMGYNHLDLAIPLYAALYLGIIVFNVNMEMTDNTLAQVFASKQPTAIFCQSRNLVNVKNALKFYKQDIKLLTFDDNDQKDVLTFSELMTGFGSDASIGSFESTDFDPEETIALITETSGTTGVPKGAALTHKNLVIAITANWRNFEKFPTPIKSLLIVTPLNWISTTSYVLSSSILRYKRIQSSKPTTIEHICDLINTYKPSFLTTTPPFMLTLLENKGRCDFSSFENIRLGGCAVTTNMLEYIMKSLPHAEISIGYGLSEAGGGRVFMNRSHPLGSIGQPVGIFNYRLIDIETQKDILEPNVQGELWLKGPAIFKEYYNDPESTKEAFSEDGWLKTGDIMYRDEHFNFYFVDRLKLLIHYKNHQISPLEIEKVIRQHPGVLDVIVTSVTDVQREELPCACVVLKDGHRVTEQEIKDLVQDSLTDPKQLRGGVFFLKEMPTNPQLKIDRRKIKEFVINSLGIKN</sequence>
<evidence type="ECO:0000256" key="3">
    <source>
        <dbReference type="ARBA" id="ARBA00022598"/>
    </source>
</evidence>
<dbReference type="InterPro" id="IPR000873">
    <property type="entry name" value="AMP-dep_synth/lig_dom"/>
</dbReference>
<keyword evidence="7" id="KW-1185">Reference proteome</keyword>
<feature type="domain" description="AMP-binding enzyme C-terminal" evidence="6">
    <location>
        <begin position="548"/>
        <end position="620"/>
    </location>
</feature>
<name>A0A6J2JTT7_BOMMA</name>
<dbReference type="GeneID" id="114244121"/>
<reference evidence="8" key="1">
    <citation type="submission" date="2025-08" db="UniProtKB">
        <authorList>
            <consortium name="RefSeq"/>
        </authorList>
    </citation>
    <scope>IDENTIFICATION</scope>
    <source>
        <tissue evidence="8">Silk gland</tissue>
    </source>
</reference>
<comment type="similarity">
    <text evidence="2">Belongs to the ATP-dependent AMP-binding enzyme family.</text>
</comment>